<comment type="caution">
    <text evidence="1">The sequence shown here is derived from an EMBL/GenBank/DDBJ whole genome shotgun (WGS) entry which is preliminary data.</text>
</comment>
<name>A0A645ICR9_9ZZZZ</name>
<protein>
    <submittedName>
        <fullName evidence="1">Uncharacterized protein</fullName>
    </submittedName>
</protein>
<accession>A0A645ICR9</accession>
<reference evidence="1" key="1">
    <citation type="submission" date="2019-08" db="EMBL/GenBank/DDBJ databases">
        <authorList>
            <person name="Kucharzyk K."/>
            <person name="Murdoch R.W."/>
            <person name="Higgins S."/>
            <person name="Loffler F."/>
        </authorList>
    </citation>
    <scope>NUCLEOTIDE SEQUENCE</scope>
</reference>
<dbReference type="EMBL" id="VSSQ01110379">
    <property type="protein sequence ID" value="MPN48249.1"/>
    <property type="molecule type" value="Genomic_DNA"/>
</dbReference>
<dbReference type="AlphaFoldDB" id="A0A645ICR9"/>
<sequence>MLVGEMITLRPPSARPVSTLKPRLLCDAITSASGAPSGSVTASGVGMVMIGPSVATAGSVASAGVPVALSTDMGEDDDAGSWSHPVSSAPAIIKTSAKVKMRFISISILHMPFCGALRMRRAAAAFSKIKA</sequence>
<evidence type="ECO:0000313" key="1">
    <source>
        <dbReference type="EMBL" id="MPN48249.1"/>
    </source>
</evidence>
<gene>
    <name evidence="1" type="ORF">SDC9_195854</name>
</gene>
<proteinExistence type="predicted"/>
<organism evidence="1">
    <name type="scientific">bioreactor metagenome</name>
    <dbReference type="NCBI Taxonomy" id="1076179"/>
    <lineage>
        <taxon>unclassified sequences</taxon>
        <taxon>metagenomes</taxon>
        <taxon>ecological metagenomes</taxon>
    </lineage>
</organism>